<organism evidence="15 16">
    <name type="scientific">Dimorphilus gyrociliatus</name>
    <dbReference type="NCBI Taxonomy" id="2664684"/>
    <lineage>
        <taxon>Eukaryota</taxon>
        <taxon>Metazoa</taxon>
        <taxon>Spiralia</taxon>
        <taxon>Lophotrochozoa</taxon>
        <taxon>Annelida</taxon>
        <taxon>Polychaeta</taxon>
        <taxon>Polychaeta incertae sedis</taxon>
        <taxon>Dinophilidae</taxon>
        <taxon>Dimorphilus</taxon>
    </lineage>
</organism>
<dbReference type="Proteomes" id="UP000549394">
    <property type="component" value="Unassembled WGS sequence"/>
</dbReference>
<dbReference type="Pfam" id="PF00520">
    <property type="entry name" value="Ion_trans"/>
    <property type="match status" value="3"/>
</dbReference>
<evidence type="ECO:0000256" key="4">
    <source>
        <dbReference type="ARBA" id="ARBA00022692"/>
    </source>
</evidence>
<dbReference type="InterPro" id="IPR005821">
    <property type="entry name" value="Ion_trans_dom"/>
</dbReference>
<feature type="transmembrane region" description="Helical" evidence="13">
    <location>
        <begin position="852"/>
        <end position="874"/>
    </location>
</feature>
<dbReference type="InterPro" id="IPR052076">
    <property type="entry name" value="TRP_cation_channel"/>
</dbReference>
<feature type="transmembrane region" description="Helical" evidence="13">
    <location>
        <begin position="2037"/>
        <end position="2053"/>
    </location>
</feature>
<evidence type="ECO:0000259" key="14">
    <source>
        <dbReference type="Pfam" id="PF00520"/>
    </source>
</evidence>
<keyword evidence="2" id="KW-0813">Transport</keyword>
<dbReference type="GO" id="GO:1902495">
    <property type="term" value="C:transmembrane transporter complex"/>
    <property type="evidence" value="ECO:0007669"/>
    <property type="project" value="TreeGrafter"/>
</dbReference>
<evidence type="ECO:0000256" key="13">
    <source>
        <dbReference type="SAM" id="Phobius"/>
    </source>
</evidence>
<keyword evidence="3" id="KW-0716">Sensory transduction</keyword>
<keyword evidence="6 13" id="KW-1133">Transmembrane helix</keyword>
<dbReference type="EMBL" id="CAJFCJ010000028">
    <property type="protein sequence ID" value="CAD5125769.1"/>
    <property type="molecule type" value="Genomic_DNA"/>
</dbReference>
<evidence type="ECO:0000256" key="1">
    <source>
        <dbReference type="ARBA" id="ARBA00004141"/>
    </source>
</evidence>
<keyword evidence="16" id="KW-1185">Reference proteome</keyword>
<feature type="transmembrane region" description="Helical" evidence="13">
    <location>
        <begin position="3349"/>
        <end position="3372"/>
    </location>
</feature>
<dbReference type="PROSITE" id="PS50088">
    <property type="entry name" value="ANK_REPEAT"/>
    <property type="match status" value="2"/>
</dbReference>
<dbReference type="Gene3D" id="1.10.287.70">
    <property type="match status" value="2"/>
</dbReference>
<accession>A0A7I8WCB8</accession>
<reference evidence="15 16" key="1">
    <citation type="submission" date="2020-08" db="EMBL/GenBank/DDBJ databases">
        <authorList>
            <person name="Hejnol A."/>
        </authorList>
    </citation>
    <scope>NUCLEOTIDE SEQUENCE [LARGE SCALE GENOMIC DNA]</scope>
</reference>
<evidence type="ECO:0000256" key="5">
    <source>
        <dbReference type="ARBA" id="ARBA00022737"/>
    </source>
</evidence>
<keyword evidence="4 13" id="KW-0812">Transmembrane</keyword>
<dbReference type="PANTHER" id="PTHR47143:SF3">
    <property type="entry name" value="PWWP DOMAIN-CONTAINING PROTEIN"/>
    <property type="match status" value="1"/>
</dbReference>
<feature type="domain" description="Ion transport" evidence="14">
    <location>
        <begin position="794"/>
        <end position="884"/>
    </location>
</feature>
<keyword evidence="10" id="KW-0407">Ion channel</keyword>
<feature type="coiled-coil region" evidence="12">
    <location>
        <begin position="3563"/>
        <end position="3590"/>
    </location>
</feature>
<dbReference type="InterPro" id="IPR002110">
    <property type="entry name" value="Ankyrin_rpt"/>
</dbReference>
<evidence type="ECO:0000256" key="6">
    <source>
        <dbReference type="ARBA" id="ARBA00022989"/>
    </source>
</evidence>
<evidence type="ECO:0000256" key="9">
    <source>
        <dbReference type="ARBA" id="ARBA00023136"/>
    </source>
</evidence>
<gene>
    <name evidence="15" type="ORF">DGYR_LOCUS13090</name>
</gene>
<feature type="transmembrane region" description="Helical" evidence="13">
    <location>
        <begin position="1950"/>
        <end position="1974"/>
    </location>
</feature>
<dbReference type="InterPro" id="IPR036770">
    <property type="entry name" value="Ankyrin_rpt-contain_sf"/>
</dbReference>
<dbReference type="SMART" id="SM00248">
    <property type="entry name" value="ANK"/>
    <property type="match status" value="23"/>
</dbReference>
<comment type="subcellular location">
    <subcellularLocation>
        <location evidence="1">Membrane</location>
        <topology evidence="1">Multi-pass membrane protein</topology>
    </subcellularLocation>
</comment>
<dbReference type="SUPFAM" id="SSF48403">
    <property type="entry name" value="Ankyrin repeat"/>
    <property type="match status" value="5"/>
</dbReference>
<dbReference type="PANTHER" id="PTHR47143">
    <property type="entry name" value="TRANSIENT RECEPTOR POTENTIAL CATION CHANNEL PROTEIN PAINLESS"/>
    <property type="match status" value="1"/>
</dbReference>
<evidence type="ECO:0000256" key="3">
    <source>
        <dbReference type="ARBA" id="ARBA00022606"/>
    </source>
</evidence>
<feature type="transmembrane region" description="Helical" evidence="13">
    <location>
        <begin position="2104"/>
        <end position="2127"/>
    </location>
</feature>
<keyword evidence="8" id="KW-0406">Ion transport</keyword>
<dbReference type="Pfam" id="PF12796">
    <property type="entry name" value="Ank_2"/>
    <property type="match status" value="2"/>
</dbReference>
<sequence>MDDIENELTGEEKRVFELVKDWRGSSEQLEKCLKDISDRDKLFKKKDSSGICIVHYAARKRSIGLFKILKSYGANFYERDAYEKLPITYFFRAYSENESEDNIDGGTPTESIDINFQDLNREGSLDYLLSDMFVTDWEKGEKDKILINAIQNNCDKDIVETIVLFMQQYIQSGGFFKWLVGTREDGKTALFISLANLQRTVSKYLFDLVKDEGIEYIKRMITDDLNSTPFHHHFQNISKRKVMKVKELMEMLASEEELQLFNMKNTDKKRIIHYNMHDKELLKFLLKYEQFKVRDEIPLILSLAEVKNINSIKIFLNDLKEKCPYKFREKIVEYDNYSHHYLIHEAIIQSNLPLIDHFMQNEKEAFDKLMREIFRKDDYIYKKENYIKTNISDLYGYKSPIYYCVVYKQHKILEKILPIYLNDFKKFPESRMISKAVSNHSIEILKLLVSKETFESIENFEEVINYGDNDQNTPIHLAAKENNRLFIRKRVNSLIRLLKPFSSVCKELFENLKEKTREKCSLLLKSNKKNILPMDLAIIKGNNDVLDYLLEMIFSLKSTQMKFSPNVGITWENNLHVEMRTLFNKVESQGWGTKAVYEAITRGNLQILQTLLKYDIHPYGVLSESDKRNVLDYAIDYGMTEQVRILLESDKWSNLLRHCYQKEKIYHCCFSKKYVDSPFKKLIKKMPDMALIALDKCIIKPTPKDSKLTETLLYKDFDERDGFTEPTKKIKFVYQRSMKEKNISVHLVGYRYKYNSEPEYNKPCKCENDRHHEMYNFEFVADSFYDKGLMGNTTRRLEHPLQLMYFFASLPKSFIKTTVMMFGEFDYTDMFFAYKYDLGKEHLVNFPRATNVIFVIFLIVMPIIVMNLLTALAVDDVNKLREKAHLEVQRLRIELSLDLNIYDKRRLLVNILSFVRDKIYRLWQAISFVALCSCIPSRRRRFGSSDSKSRGSYSSIEQQEEKLPFINQATTMTLNPDTERYGKVGIPAVYLFTCWAVECYDFKSESRRSRLFLYGLKSIVQRDQGEGNDNCTDKKSLETFEKISSDYRKTEIVTKNEFESIKDRLAQLELIINQNQKENRDSIQALYDRVESSRKSDFLFQTELKRDIRELGKKIEKQKEVFKLTENWNNESEETLIDLENHLNSLSDIEKRVLFKIQDNLGYCLVHYAASKRCWKLCKILKTHGASFRERDSYNNFPLTYVFHKLKRNNNEDKTDPKTTIETDFKDSNEKFEYLEYHLADLFKKDWKDINKDTILLTAVQNRCNEEIVKSIVILIQSSKTEEGFFNWLSRKDSGKTALFLSLNTLQLSVAKYLFSLVKKKSTEYIMDMITDEFNSTPFHYKFENLSKHGIEKLKESIKILSENKDIQLFTIKNNAGKRIIHYNIFDKDSLDFLMQEDNQFQAEDDYPLVIQFAEVQSIQAIKKLFEILKQTFPNNGHVGKVIECDDNKQNIIYKAIEHKNLTLIDYLLYNERSIVEKLLDDICERDEILYQRYNWNRSKTTLPNNYCSLIYYCVIQKESKILERLLPSYLDKFRKFAESSIVFQAIKDNLLDLLKVLLSEENYKNVENFDELMNFRDDNGDRPIHLAAKNENHFFTKLLLSKRVNISLQNNDGETPLFLAVKNNNIMVCKELLNSLNTIEFSSLMLKTDNRNILPIDVAISNGYSTVLAYFMNKIFLICFEESTCVNLSEENLSKAKENLLNIIQSQGWSTNATFTAITKGHREVLEILLKYDIYPYGVLSETDKRNILDFAIDSGMKEEVKILLESNKWSNLLRHCYKEKKTVLKCLKKYYIDSPFKKLIRKMPELALLTLDKCIIEPSGQDNKIQEELKYKSFEESNELSEPIREIKFVHSKLDEGGNFVVNLNGKEENQFHSKPEYIDNCDCTSDRHHEMYNFEFVADSFYDKELVGNVTRRLEHPLQLMVENERGDLMRHKVTEKYLNYIWKYSFSYFLFFLLYYCVYVGLFTEILFMLSTKFSRERLMNFTFSENFERDCPTNKPFNYLWFAFIILICIGVFLEICQIIILKWRYINFKNFLDWFTYISPLMVIINVHETCSEIEIEVWQWEFGTIILFLLWISLILEFRRFPLIGIYVSMVTTILKTFTQFFLVFLLFITAFALSFHALFKNQYYFSSIGESLVKITVMMIGEIEFTSLFYAHKDDAGSEHLVNFPTSSYIIFVIFLIFMPIIIMNLLTALAVDDVNKLREKAHLEVQRLRIELTLDLNVYDKKRLFYKVLTFFKHITGRRCVCYCTLCAQRRNTTNNRDNQKANFQMVPREAVERCNALFSIDQSVVMKFNSNRKVYDRISIPTVYLYTSWALECKHRNSDPWWNHFLLFGLRSIVQKKINEDDENILNDKNRETLEKTFLENQRQNEIVTKQEFNNLRERFSLLESNLVKYQSGFQENLLREVQNLGQNLKDLELVHLWSKDDKDQEGSLIKELENINSWDLDNLLTKRDDYGRCLLHYAATKNSLSLLKILFSYGARIYERDSQNNLPVSYYFRSLGQNNIDLEGYPDLTSTITTEDENHNKDDSMEFLEFFLDHMFKIDGTGKSKERILFAAIDSRCHWRVIKNLVSFIKKSEHYDNFSWLIKDNDTEYILKVITDETHSTPFHYKNESISKREIHKMKYLMKMLSEKESIQLYKIQNQEGKRIIHYNLFDKDLLKFLLKEENQFIPRDKYPLLLSLVEVKNLAAIKTFFRAYKEKYSFKIFEKVKVYDENDQNIIHLAICNKNSILIEFLAENESDIFLTLMNDALKKDTLVYIRENKIPLLEYLPKGYKSPVNYCVINDEPTILKKILPFYLKKFRKFPEPFVVFRAIDDNLIDIAQILLSKEYYDTIENFDDILNYSDSKEEKPIHIAARNHNHLYTKLLLNCNARYLVRNNKGETPLYIAVCNNNVNACKELFCKLDASKICSLLLIPDSKRVLPIDRAILEGNHDILDYLLEIIFSIKSEEKNFHQKKDRSDEERLFDFKSNLIIKEYWVFQQGWGTKAAYEAITRGHRKVLETLLNYDIHIDGMISRDDKRNVLDYAIDMGMRADVLLLLESNKWSNLLRHCYNREAVYFKFMKKTYIDSPFKNLIRKMPEMALLALDKCVIKPSEKDNELREIHKYSDFGKVEFSEPTREIRFLYNKFNDGDNIIVNSADDQLSYKTEPIFVRDCKCKNNHHHEIYNFEFVADSFYDQERKGKTTKRLTHPLHLMAENERGDLMRHIVTEKYLECIWKYSLNYFLAFLLCYVVYAILFTKFLLVSSSQPQENNASDGKNESLPLKDNVFCEKTYETRIVLILLHIFIAGGIFLEYYFESFGISIVKTFVMMTGEFDFNDMFFAYKQDSGKEYLVNFPESTYIVFTIFLVFMPIIVMNLLTGLAVDDVNKLRERAHLEVQRLRIELILDLDAFNLKIVVFGILSFIRLVFRGIIRTVILIIRCNSSCCRRRTRAHQAKKKRTDSYGQISANDNHNRVERQREKHLELPSIKEAETKDKDRKLLKYDRIGIPTVYLYTSWAIDCKNINTNPWWNHCLFFGLRSIVQKKFAENGNYNTNDKERENLKIAFNCTHKEINVTSMNKLDDLEERLSQLELNLIECKNEFKNNIRDLIRKFEHHRRLDFLFQTELTKEVKDLGKIIQEIHQEINR</sequence>
<comment type="caution">
    <text evidence="15">The sequence shown here is derived from an EMBL/GenBank/DDBJ whole genome shotgun (WGS) entry which is preliminary data.</text>
</comment>
<feature type="domain" description="Ion transport" evidence="14">
    <location>
        <begin position="1959"/>
        <end position="2210"/>
    </location>
</feature>
<feature type="transmembrane region" description="Helical" evidence="13">
    <location>
        <begin position="3286"/>
        <end position="3305"/>
    </location>
</feature>
<evidence type="ECO:0000256" key="12">
    <source>
        <dbReference type="SAM" id="Coils"/>
    </source>
</evidence>
<keyword evidence="5" id="KW-0677">Repeat</keyword>
<feature type="transmembrane region" description="Helical" evidence="13">
    <location>
        <begin position="3231"/>
        <end position="3251"/>
    </location>
</feature>
<feature type="repeat" description="ANK" evidence="11">
    <location>
        <begin position="1580"/>
        <end position="1612"/>
    </location>
</feature>
<feature type="transmembrane region" description="Helical" evidence="13">
    <location>
        <begin position="2004"/>
        <end position="2025"/>
    </location>
</feature>
<feature type="domain" description="Ion transport" evidence="14">
    <location>
        <begin position="3229"/>
        <end position="3382"/>
    </location>
</feature>
<evidence type="ECO:0000256" key="2">
    <source>
        <dbReference type="ARBA" id="ARBA00022448"/>
    </source>
</evidence>
<keyword evidence="7 11" id="KW-0040">ANK repeat</keyword>
<evidence type="ECO:0000256" key="8">
    <source>
        <dbReference type="ARBA" id="ARBA00023065"/>
    </source>
</evidence>
<dbReference type="PROSITE" id="PS50297">
    <property type="entry name" value="ANK_REP_REGION"/>
    <property type="match status" value="2"/>
</dbReference>
<dbReference type="GO" id="GO:0005216">
    <property type="term" value="F:monoatomic ion channel activity"/>
    <property type="evidence" value="ECO:0007669"/>
    <property type="project" value="InterPro"/>
</dbReference>
<feature type="coiled-coil region" evidence="12">
    <location>
        <begin position="1058"/>
        <end position="1149"/>
    </location>
</feature>
<evidence type="ECO:0000256" key="11">
    <source>
        <dbReference type="PROSITE-ProRule" id="PRU00023"/>
    </source>
</evidence>
<evidence type="ECO:0000256" key="10">
    <source>
        <dbReference type="ARBA" id="ARBA00023303"/>
    </source>
</evidence>
<feature type="repeat" description="ANK" evidence="11">
    <location>
        <begin position="2461"/>
        <end position="2493"/>
    </location>
</feature>
<feature type="transmembrane region" description="Helical" evidence="13">
    <location>
        <begin position="3393"/>
        <end position="3417"/>
    </location>
</feature>
<dbReference type="OrthoDB" id="20872at2759"/>
<protein>
    <submittedName>
        <fullName evidence="15">DgyrCDS13980</fullName>
    </submittedName>
</protein>
<evidence type="ECO:0000256" key="7">
    <source>
        <dbReference type="ARBA" id="ARBA00023043"/>
    </source>
</evidence>
<proteinExistence type="predicted"/>
<feature type="transmembrane region" description="Helical" evidence="13">
    <location>
        <begin position="2178"/>
        <end position="2200"/>
    </location>
</feature>
<keyword evidence="12" id="KW-0175">Coiled coil</keyword>
<feature type="transmembrane region" description="Helical" evidence="13">
    <location>
        <begin position="2065"/>
        <end position="2083"/>
    </location>
</feature>
<dbReference type="Gene3D" id="1.25.40.20">
    <property type="entry name" value="Ankyrin repeat-containing domain"/>
    <property type="match status" value="6"/>
</dbReference>
<name>A0A7I8WCB8_9ANNE</name>
<evidence type="ECO:0000313" key="15">
    <source>
        <dbReference type="EMBL" id="CAD5125769.1"/>
    </source>
</evidence>
<keyword evidence="9 13" id="KW-0472">Membrane</keyword>
<evidence type="ECO:0000313" key="16">
    <source>
        <dbReference type="Proteomes" id="UP000549394"/>
    </source>
</evidence>